<name>M2M4L7_BAUPA</name>
<reference evidence="1 2" key="1">
    <citation type="journal article" date="2012" name="PLoS Pathog.">
        <title>Diverse lifestyles and strategies of plant pathogenesis encoded in the genomes of eighteen Dothideomycetes fungi.</title>
        <authorList>
            <person name="Ohm R.A."/>
            <person name="Feau N."/>
            <person name="Henrissat B."/>
            <person name="Schoch C.L."/>
            <person name="Horwitz B.A."/>
            <person name="Barry K.W."/>
            <person name="Condon B.J."/>
            <person name="Copeland A.C."/>
            <person name="Dhillon B."/>
            <person name="Glaser F."/>
            <person name="Hesse C.N."/>
            <person name="Kosti I."/>
            <person name="LaButti K."/>
            <person name="Lindquist E.A."/>
            <person name="Lucas S."/>
            <person name="Salamov A.A."/>
            <person name="Bradshaw R.E."/>
            <person name="Ciuffetti L."/>
            <person name="Hamelin R.C."/>
            <person name="Kema G.H.J."/>
            <person name="Lawrence C."/>
            <person name="Scott J.A."/>
            <person name="Spatafora J.W."/>
            <person name="Turgeon B.G."/>
            <person name="de Wit P.J.G.M."/>
            <person name="Zhong S."/>
            <person name="Goodwin S.B."/>
            <person name="Grigoriev I.V."/>
        </authorList>
    </citation>
    <scope>NUCLEOTIDE SEQUENCE [LARGE SCALE GENOMIC DNA]</scope>
    <source>
        <strain evidence="1 2">UAMH 10762</strain>
    </source>
</reference>
<accession>M2M4L7</accession>
<dbReference type="KEGG" id="bcom:BAUCODRAFT_126538"/>
<dbReference type="GeneID" id="19108062"/>
<proteinExistence type="predicted"/>
<dbReference type="RefSeq" id="XP_007681088.1">
    <property type="nucleotide sequence ID" value="XM_007682898.1"/>
</dbReference>
<dbReference type="eggNOG" id="ENOG502RI16">
    <property type="taxonomic scope" value="Eukaryota"/>
</dbReference>
<sequence length="183" mass="20479">MADLPGPPNAGDDIVINPVMLYDETRVVGAASSGLYPWLVQLGKDRGGWYLPFAWERWLPSSWLATRTIKLELQNLSAGEGHPVYGFSSGDYLEVALVEENQALVFRSERYGVPLTWALLLHELPPNPNGKPRTLVHLRFRGRIAATGWQRMIIVRFGAFMDHISTAPMLAGLADRVERPHYA</sequence>
<organism evidence="1 2">
    <name type="scientific">Baudoinia panamericana (strain UAMH 10762)</name>
    <name type="common">Angels' share fungus</name>
    <name type="synonym">Baudoinia compniacensis (strain UAMH 10762)</name>
    <dbReference type="NCBI Taxonomy" id="717646"/>
    <lineage>
        <taxon>Eukaryota</taxon>
        <taxon>Fungi</taxon>
        <taxon>Dikarya</taxon>
        <taxon>Ascomycota</taxon>
        <taxon>Pezizomycotina</taxon>
        <taxon>Dothideomycetes</taxon>
        <taxon>Dothideomycetidae</taxon>
        <taxon>Mycosphaerellales</taxon>
        <taxon>Teratosphaeriaceae</taxon>
        <taxon>Baudoinia</taxon>
    </lineage>
</organism>
<protein>
    <submittedName>
        <fullName evidence="1">Uncharacterized protein</fullName>
    </submittedName>
</protein>
<dbReference type="OMA" id="HESNIEG"/>
<evidence type="ECO:0000313" key="1">
    <source>
        <dbReference type="EMBL" id="EMC91536.1"/>
    </source>
</evidence>
<keyword evidence="2" id="KW-1185">Reference proteome</keyword>
<dbReference type="OrthoDB" id="4151284at2759"/>
<dbReference type="HOGENOM" id="CLU_099837_1_0_1"/>
<dbReference type="Proteomes" id="UP000011761">
    <property type="component" value="Unassembled WGS sequence"/>
</dbReference>
<gene>
    <name evidence="1" type="ORF">BAUCODRAFT_126538</name>
</gene>
<dbReference type="AlphaFoldDB" id="M2M4L7"/>
<evidence type="ECO:0000313" key="2">
    <source>
        <dbReference type="Proteomes" id="UP000011761"/>
    </source>
</evidence>
<dbReference type="EMBL" id="KB445563">
    <property type="protein sequence ID" value="EMC91536.1"/>
    <property type="molecule type" value="Genomic_DNA"/>
</dbReference>